<protein>
    <submittedName>
        <fullName evidence="1">Uncharacterized protein</fullName>
    </submittedName>
</protein>
<dbReference type="AlphaFoldDB" id="A0A232F3H1"/>
<dbReference type="EMBL" id="NNAY01001133">
    <property type="protein sequence ID" value="OXU25028.1"/>
    <property type="molecule type" value="Genomic_DNA"/>
</dbReference>
<comment type="caution">
    <text evidence="1">The sequence shown here is derived from an EMBL/GenBank/DDBJ whole genome shotgun (WGS) entry which is preliminary data.</text>
</comment>
<proteinExistence type="predicted"/>
<sequence>TIADHQFLREIVIVFQKPFVVIKVTDCVFWNLIMMKLAHLARKRFKEK</sequence>
<evidence type="ECO:0000313" key="1">
    <source>
        <dbReference type="EMBL" id="OXU25028.1"/>
    </source>
</evidence>
<name>A0A232F3H1_9HYME</name>
<reference evidence="1 2" key="1">
    <citation type="journal article" date="2017" name="Curr. Biol.">
        <title>The Evolution of Venom by Co-option of Single-Copy Genes.</title>
        <authorList>
            <person name="Martinson E.O."/>
            <person name="Mrinalini"/>
            <person name="Kelkar Y.D."/>
            <person name="Chang C.H."/>
            <person name="Werren J.H."/>
        </authorList>
    </citation>
    <scope>NUCLEOTIDE SEQUENCE [LARGE SCALE GENOMIC DNA]</scope>
    <source>
        <strain evidence="1 2">Alberta</strain>
        <tissue evidence="1">Whole body</tissue>
    </source>
</reference>
<evidence type="ECO:0000313" key="2">
    <source>
        <dbReference type="Proteomes" id="UP000215335"/>
    </source>
</evidence>
<feature type="non-terminal residue" evidence="1">
    <location>
        <position position="1"/>
    </location>
</feature>
<accession>A0A232F3H1</accession>
<keyword evidence="2" id="KW-1185">Reference proteome</keyword>
<dbReference type="Proteomes" id="UP000215335">
    <property type="component" value="Unassembled WGS sequence"/>
</dbReference>
<gene>
    <name evidence="1" type="ORF">TSAR_005279</name>
</gene>
<organism evidence="1 2">
    <name type="scientific">Trichomalopsis sarcophagae</name>
    <dbReference type="NCBI Taxonomy" id="543379"/>
    <lineage>
        <taxon>Eukaryota</taxon>
        <taxon>Metazoa</taxon>
        <taxon>Ecdysozoa</taxon>
        <taxon>Arthropoda</taxon>
        <taxon>Hexapoda</taxon>
        <taxon>Insecta</taxon>
        <taxon>Pterygota</taxon>
        <taxon>Neoptera</taxon>
        <taxon>Endopterygota</taxon>
        <taxon>Hymenoptera</taxon>
        <taxon>Apocrita</taxon>
        <taxon>Proctotrupomorpha</taxon>
        <taxon>Chalcidoidea</taxon>
        <taxon>Pteromalidae</taxon>
        <taxon>Pteromalinae</taxon>
        <taxon>Trichomalopsis</taxon>
    </lineage>
</organism>